<comment type="caution">
    <text evidence="2">The sequence shown here is derived from an EMBL/GenBank/DDBJ whole genome shotgun (WGS) entry which is preliminary data.</text>
</comment>
<evidence type="ECO:0000313" key="3">
    <source>
        <dbReference type="Proteomes" id="UP000306791"/>
    </source>
</evidence>
<accession>A0ABY2UJQ7</accession>
<dbReference type="Gene3D" id="3.40.50.12780">
    <property type="entry name" value="N-terminal domain of ligase-like"/>
    <property type="match status" value="1"/>
</dbReference>
<evidence type="ECO:0000313" key="2">
    <source>
        <dbReference type="EMBL" id="TLM78391.1"/>
    </source>
</evidence>
<gene>
    <name evidence="2" type="ORF">FDY93_06255</name>
</gene>
<dbReference type="PANTHER" id="PTHR36932">
    <property type="entry name" value="CAPSULAR POLYSACCHARIDE BIOSYNTHESIS PROTEIN"/>
    <property type="match status" value="1"/>
</dbReference>
<proteinExistence type="predicted"/>
<name>A0ABY2UJQ7_9GAMM</name>
<dbReference type="PANTHER" id="PTHR36932:SF1">
    <property type="entry name" value="CAPSULAR POLYSACCHARIDE BIOSYNTHESIS PROTEIN"/>
    <property type="match status" value="1"/>
</dbReference>
<dbReference type="RefSeq" id="WP_138234887.1">
    <property type="nucleotide sequence ID" value="NZ_CP185860.1"/>
</dbReference>
<dbReference type="Proteomes" id="UP000306791">
    <property type="component" value="Unassembled WGS sequence"/>
</dbReference>
<dbReference type="InterPro" id="IPR042099">
    <property type="entry name" value="ANL_N_sf"/>
</dbReference>
<organism evidence="2 3">
    <name type="scientific">Microbulbifer harenosus</name>
    <dbReference type="NCBI Taxonomy" id="2576840"/>
    <lineage>
        <taxon>Bacteria</taxon>
        <taxon>Pseudomonadati</taxon>
        <taxon>Pseudomonadota</taxon>
        <taxon>Gammaproteobacteria</taxon>
        <taxon>Cellvibrionales</taxon>
        <taxon>Microbulbiferaceae</taxon>
        <taxon>Microbulbifer</taxon>
    </lineage>
</organism>
<dbReference type="SUPFAM" id="SSF56801">
    <property type="entry name" value="Acetyl-CoA synthetase-like"/>
    <property type="match status" value="1"/>
</dbReference>
<sequence length="447" mass="49797">MTTYTDPERYPTLSDAGAQMLKFLREHPQAPHYRNQSGNRLLPQDLIALEAFEQEMSTRRPDWTPQQRPLWLDGFVARVWREVPYYRAQGRNPHFVDIAPVSRADFSRDIAAFVPDSVPTERMINFQTTGTSGNPLVLASHPRVAASYLSFHRRALRRFGIELTPGPQRVGVVLVGFQQQCFTYVSVTPQLGESGLAKINLHPNDWRDPADRAAYLDALNPEVYTGDPLSFAELLKLPLKTRPRALISVGMMLSEGMKKKLENHFSAPVLDIYSMNEAGPIGVYDEALNGHLLLQPDLYVEILDPQGQPVAVGGRGEITLSGGFNFCLPLLRYRTGDFATLRYHPEGPLLADLAGRKPVSFRATNGRWLNNIDVTHALRLLPLAQFALHQNSDATLHLRLAPASMIFAEAARRALQALLGTVAITISAIDSEDKVLQYTTDLKGVPD</sequence>
<dbReference type="InterPro" id="IPR053158">
    <property type="entry name" value="CapK_Type1_Caps_Biosynth"/>
</dbReference>
<feature type="domain" description="AMP-dependent synthetase/ligase" evidence="1">
    <location>
        <begin position="199"/>
        <end position="323"/>
    </location>
</feature>
<reference evidence="2 3" key="1">
    <citation type="submission" date="2019-05" db="EMBL/GenBank/DDBJ databases">
        <title>Microbulbifer harenosus sp. nov., an alginate-degrading bacterium isolated from coastal sand.</title>
        <authorList>
            <person name="Huang H."/>
            <person name="Mo K."/>
            <person name="Bao S."/>
        </authorList>
    </citation>
    <scope>NUCLEOTIDE SEQUENCE [LARGE SCALE GENOMIC DNA]</scope>
    <source>
        <strain evidence="2 3">HB161719</strain>
    </source>
</reference>
<keyword evidence="3" id="KW-1185">Reference proteome</keyword>
<dbReference type="Pfam" id="PF00501">
    <property type="entry name" value="AMP-binding"/>
    <property type="match status" value="1"/>
</dbReference>
<dbReference type="InterPro" id="IPR000873">
    <property type="entry name" value="AMP-dep_synth/lig_dom"/>
</dbReference>
<protein>
    <submittedName>
        <fullName evidence="2">Capsule biosynthesis protein CapK</fullName>
    </submittedName>
</protein>
<evidence type="ECO:0000259" key="1">
    <source>
        <dbReference type="Pfam" id="PF00501"/>
    </source>
</evidence>
<dbReference type="EMBL" id="VANI01000006">
    <property type="protein sequence ID" value="TLM78391.1"/>
    <property type="molecule type" value="Genomic_DNA"/>
</dbReference>